<dbReference type="PANTHER" id="PTHR30055:SF243">
    <property type="entry name" value="HTH-TYPE TRANSCRIPTIONAL REGULATOR RV1816"/>
    <property type="match status" value="1"/>
</dbReference>
<dbReference type="PANTHER" id="PTHR30055">
    <property type="entry name" value="HTH-TYPE TRANSCRIPTIONAL REGULATOR RUTR"/>
    <property type="match status" value="1"/>
</dbReference>
<keyword evidence="3" id="KW-0804">Transcription</keyword>
<protein>
    <submittedName>
        <fullName evidence="7">TetR family transcriptional regulator</fullName>
    </submittedName>
</protein>
<dbReference type="GO" id="GO:0000976">
    <property type="term" value="F:transcription cis-regulatory region binding"/>
    <property type="evidence" value="ECO:0007669"/>
    <property type="project" value="TreeGrafter"/>
</dbReference>
<feature type="DNA-binding region" description="H-T-H motif" evidence="4">
    <location>
        <begin position="49"/>
        <end position="68"/>
    </location>
</feature>
<evidence type="ECO:0000256" key="2">
    <source>
        <dbReference type="ARBA" id="ARBA00023125"/>
    </source>
</evidence>
<name>A0A495Y0G0_9MICO</name>
<feature type="domain" description="HTH tetR-type" evidence="6">
    <location>
        <begin position="26"/>
        <end position="86"/>
    </location>
</feature>
<dbReference type="InterPro" id="IPR025996">
    <property type="entry name" value="MT1864/Rv1816-like_C"/>
</dbReference>
<dbReference type="EMBL" id="RBXT01000001">
    <property type="protein sequence ID" value="RKT79672.1"/>
    <property type="molecule type" value="Genomic_DNA"/>
</dbReference>
<evidence type="ECO:0000259" key="6">
    <source>
        <dbReference type="PROSITE" id="PS50977"/>
    </source>
</evidence>
<evidence type="ECO:0000256" key="5">
    <source>
        <dbReference type="SAM" id="MobiDB-lite"/>
    </source>
</evidence>
<feature type="region of interest" description="Disordered" evidence="5">
    <location>
        <begin position="1"/>
        <end position="21"/>
    </location>
</feature>
<dbReference type="InterPro" id="IPR036271">
    <property type="entry name" value="Tet_transcr_reg_TetR-rel_C_sf"/>
</dbReference>
<evidence type="ECO:0000256" key="1">
    <source>
        <dbReference type="ARBA" id="ARBA00023015"/>
    </source>
</evidence>
<dbReference type="InterPro" id="IPR009057">
    <property type="entry name" value="Homeodomain-like_sf"/>
</dbReference>
<comment type="caution">
    <text evidence="7">The sequence shown here is derived from an EMBL/GenBank/DDBJ whole genome shotgun (WGS) entry which is preliminary data.</text>
</comment>
<keyword evidence="1" id="KW-0805">Transcription regulation</keyword>
<dbReference type="PROSITE" id="PS50977">
    <property type="entry name" value="HTH_TETR_2"/>
    <property type="match status" value="1"/>
</dbReference>
<dbReference type="InterPro" id="IPR001647">
    <property type="entry name" value="HTH_TetR"/>
</dbReference>
<dbReference type="InterPro" id="IPR050109">
    <property type="entry name" value="HTH-type_TetR-like_transc_reg"/>
</dbReference>
<dbReference type="Gene3D" id="1.10.357.10">
    <property type="entry name" value="Tetracycline Repressor, domain 2"/>
    <property type="match status" value="1"/>
</dbReference>
<dbReference type="Pfam" id="PF13305">
    <property type="entry name" value="TetR_C_33"/>
    <property type="match status" value="1"/>
</dbReference>
<evidence type="ECO:0000256" key="3">
    <source>
        <dbReference type="ARBA" id="ARBA00023163"/>
    </source>
</evidence>
<proteinExistence type="predicted"/>
<evidence type="ECO:0000313" key="8">
    <source>
        <dbReference type="Proteomes" id="UP000278440"/>
    </source>
</evidence>
<evidence type="ECO:0000313" key="7">
    <source>
        <dbReference type="EMBL" id="RKT79672.1"/>
    </source>
</evidence>
<organism evidence="7 8">
    <name type="scientific">Terracoccus luteus</name>
    <dbReference type="NCBI Taxonomy" id="53356"/>
    <lineage>
        <taxon>Bacteria</taxon>
        <taxon>Bacillati</taxon>
        <taxon>Actinomycetota</taxon>
        <taxon>Actinomycetes</taxon>
        <taxon>Micrococcales</taxon>
        <taxon>Intrasporangiaceae</taxon>
        <taxon>Terracoccus</taxon>
    </lineage>
</organism>
<dbReference type="Proteomes" id="UP000278440">
    <property type="component" value="Unassembled WGS sequence"/>
</dbReference>
<dbReference type="Pfam" id="PF00440">
    <property type="entry name" value="TetR_N"/>
    <property type="match status" value="1"/>
</dbReference>
<sequence length="260" mass="28334">MWQRGRVTDDDAQTSPAPGKRARQRLEIEAGILRVAREHLARQGPAGLSLRAVARDLGMVSSGIYRYVESRDDLLTRLIVDAYTSLAHDVLAAHDAVDRDDLSGRWHAIGRALRAWALAHPHDFALVYGTPVPDYVAPRERTVEPGTAVLAALVRLLHDAHRARRLDTSGWGRPPRAHPDDADAPGDLPRRAVGWILDDPMLAEVDVPAAGLVRGVAAWTLLIGAVTGELFHQLGPVPDPEALFHCQLDVGEQLVLTPPP</sequence>
<dbReference type="GO" id="GO:0003700">
    <property type="term" value="F:DNA-binding transcription factor activity"/>
    <property type="evidence" value="ECO:0007669"/>
    <property type="project" value="TreeGrafter"/>
</dbReference>
<gene>
    <name evidence="7" type="ORF">DFJ68_3146</name>
</gene>
<accession>A0A495Y0G0</accession>
<dbReference type="AlphaFoldDB" id="A0A495Y0G0"/>
<dbReference type="SUPFAM" id="SSF48498">
    <property type="entry name" value="Tetracyclin repressor-like, C-terminal domain"/>
    <property type="match status" value="1"/>
</dbReference>
<keyword evidence="8" id="KW-1185">Reference proteome</keyword>
<feature type="region of interest" description="Disordered" evidence="5">
    <location>
        <begin position="167"/>
        <end position="186"/>
    </location>
</feature>
<reference evidence="7 8" key="1">
    <citation type="submission" date="2018-10" db="EMBL/GenBank/DDBJ databases">
        <title>Sequencing the genomes of 1000 actinobacteria strains.</title>
        <authorList>
            <person name="Klenk H.-P."/>
        </authorList>
    </citation>
    <scope>NUCLEOTIDE SEQUENCE [LARGE SCALE GENOMIC DNA]</scope>
    <source>
        <strain evidence="7 8">DSM 44267</strain>
    </source>
</reference>
<evidence type="ECO:0000256" key="4">
    <source>
        <dbReference type="PROSITE-ProRule" id="PRU00335"/>
    </source>
</evidence>
<keyword evidence="2 4" id="KW-0238">DNA-binding</keyword>
<dbReference type="SUPFAM" id="SSF46689">
    <property type="entry name" value="Homeodomain-like"/>
    <property type="match status" value="1"/>
</dbReference>